<reference evidence="1 2" key="1">
    <citation type="journal article" date="2024" name="Proc. Natl. Acad. Sci. U.S.A.">
        <title>The evolutionary genomics of adaptation to stress in wild rhizobium bacteria.</title>
        <authorList>
            <person name="Kehlet-Delgado H."/>
            <person name="Montoya A.P."/>
            <person name="Jensen K.T."/>
            <person name="Wendlandt C.E."/>
            <person name="Dexheimer C."/>
            <person name="Roberts M."/>
            <person name="Torres Martinez L."/>
            <person name="Friesen M.L."/>
            <person name="Griffitts J.S."/>
            <person name="Porter S.S."/>
        </authorList>
    </citation>
    <scope>NUCLEOTIDE SEQUENCE [LARGE SCALE GENOMIC DNA]</scope>
    <source>
        <strain evidence="1 2">M0729</strain>
    </source>
</reference>
<organism evidence="1 2">
    <name type="scientific">Mesorhizobium opportunistum</name>
    <dbReference type="NCBI Taxonomy" id="593909"/>
    <lineage>
        <taxon>Bacteria</taxon>
        <taxon>Pseudomonadati</taxon>
        <taxon>Pseudomonadota</taxon>
        <taxon>Alphaproteobacteria</taxon>
        <taxon>Hyphomicrobiales</taxon>
        <taxon>Phyllobacteriaceae</taxon>
        <taxon>Mesorhizobium</taxon>
    </lineage>
</organism>
<dbReference type="RefSeq" id="WP_287274092.1">
    <property type="nucleotide sequence ID" value="NZ_JAMYMY010000024.1"/>
</dbReference>
<dbReference type="Pfam" id="PF13692">
    <property type="entry name" value="Glyco_trans_1_4"/>
    <property type="match status" value="1"/>
</dbReference>
<name>A0ABV1YHM6_9HYPH</name>
<proteinExistence type="predicted"/>
<evidence type="ECO:0000313" key="2">
    <source>
        <dbReference type="Proteomes" id="UP001464387"/>
    </source>
</evidence>
<dbReference type="EMBL" id="JAMYPJ010000023">
    <property type="protein sequence ID" value="MER8934681.1"/>
    <property type="molecule type" value="Genomic_DNA"/>
</dbReference>
<evidence type="ECO:0000313" key="1">
    <source>
        <dbReference type="EMBL" id="MER8934681.1"/>
    </source>
</evidence>
<evidence type="ECO:0008006" key="3">
    <source>
        <dbReference type="Google" id="ProtNLM"/>
    </source>
</evidence>
<dbReference type="SUPFAM" id="SSF53756">
    <property type="entry name" value="UDP-Glycosyltransferase/glycogen phosphorylase"/>
    <property type="match status" value="1"/>
</dbReference>
<dbReference type="Gene3D" id="3.40.50.2000">
    <property type="entry name" value="Glycogen Phosphorylase B"/>
    <property type="match status" value="1"/>
</dbReference>
<comment type="caution">
    <text evidence="1">The sequence shown here is derived from an EMBL/GenBank/DDBJ whole genome shotgun (WGS) entry which is preliminary data.</text>
</comment>
<protein>
    <recommendedName>
        <fullName evidence="3">Glycosyltransferase</fullName>
    </recommendedName>
</protein>
<keyword evidence="2" id="KW-1185">Reference proteome</keyword>
<gene>
    <name evidence="1" type="ORF">NKI33_17080</name>
</gene>
<dbReference type="Proteomes" id="UP001464387">
    <property type="component" value="Unassembled WGS sequence"/>
</dbReference>
<accession>A0ABV1YHM6</accession>
<sequence>MLRHRRNLRKGHPSAKAQPALQASLLSDDPFISYSGMSGTPLGLASHMPHLPRSHRAWFLISPTWSIENNSSVKTIRTYAVLHRLRNPRHSLIFLCNTQAEVDLLNQSGEAAFLHNKTSTTSEYIFRPLDDIAVEFDAIYNAQLASWKRHDLSLGIQSCAFVFYRDSIESSTAESERARINRHRELAPGHVFVNQFDSTGKPVRLAPAQVNMHLNRAAVGICLSEVEGPMFASTEYLLAGLPVVTTPNHGGRDLYLDHDYCLTVPPDPRSIAEAVLALKERRIPRTYIRSQILKRVERDRGRFIDLVNEIFLESGSLRRVSMPWPFRYPVMEWLPPQIAIDRSLSGTVDAFITA</sequence>